<proteinExistence type="predicted"/>
<name>A0A6A4PEG2_LUPAL</name>
<protein>
    <submittedName>
        <fullName evidence="1">Putative ankyrin repeat-containing domain-containing protein</fullName>
    </submittedName>
</protein>
<dbReference type="OrthoDB" id="194358at2759"/>
<dbReference type="Proteomes" id="UP000447434">
    <property type="component" value="Chromosome 14"/>
</dbReference>
<dbReference type="AlphaFoldDB" id="A0A6A4PEG2"/>
<keyword evidence="2" id="KW-1185">Reference proteome</keyword>
<evidence type="ECO:0000313" key="2">
    <source>
        <dbReference type="Proteomes" id="UP000447434"/>
    </source>
</evidence>
<evidence type="ECO:0000313" key="1">
    <source>
        <dbReference type="EMBL" id="KAE9599518.1"/>
    </source>
</evidence>
<dbReference type="EMBL" id="WOCE01000014">
    <property type="protein sequence ID" value="KAE9599518.1"/>
    <property type="molecule type" value="Genomic_DNA"/>
</dbReference>
<sequence length="148" mass="17069">MTVFSAKQVFPVDYEPHVSQLLLQASHSGDLTSVFHCISDPSVDVNFSGAVTLKTRNTDLILFHESATQVCVQFHEFVTDVTPLFLAVHAGNASLVRKLLVMQQRFSLFRSVKLVSKIFELCYWFSFRFSLMSRFKCIYAFFRMCFQF</sequence>
<accession>A0A6A4PEG2</accession>
<gene>
    <name evidence="1" type="ORF">Lalb_Chr14g0363071</name>
</gene>
<organism evidence="1 2">
    <name type="scientific">Lupinus albus</name>
    <name type="common">White lupine</name>
    <name type="synonym">Lupinus termis</name>
    <dbReference type="NCBI Taxonomy" id="3870"/>
    <lineage>
        <taxon>Eukaryota</taxon>
        <taxon>Viridiplantae</taxon>
        <taxon>Streptophyta</taxon>
        <taxon>Embryophyta</taxon>
        <taxon>Tracheophyta</taxon>
        <taxon>Spermatophyta</taxon>
        <taxon>Magnoliopsida</taxon>
        <taxon>eudicotyledons</taxon>
        <taxon>Gunneridae</taxon>
        <taxon>Pentapetalae</taxon>
        <taxon>rosids</taxon>
        <taxon>fabids</taxon>
        <taxon>Fabales</taxon>
        <taxon>Fabaceae</taxon>
        <taxon>Papilionoideae</taxon>
        <taxon>50 kb inversion clade</taxon>
        <taxon>genistoids sensu lato</taxon>
        <taxon>core genistoids</taxon>
        <taxon>Genisteae</taxon>
        <taxon>Lupinus</taxon>
    </lineage>
</organism>
<reference evidence="2" key="1">
    <citation type="journal article" date="2020" name="Nat. Commun.">
        <title>Genome sequence of the cluster root forming white lupin.</title>
        <authorList>
            <person name="Hufnagel B."/>
            <person name="Marques A."/>
            <person name="Soriano A."/>
            <person name="Marques L."/>
            <person name="Divol F."/>
            <person name="Doumas P."/>
            <person name="Sallet E."/>
            <person name="Mancinotti D."/>
            <person name="Carrere S."/>
            <person name="Marande W."/>
            <person name="Arribat S."/>
            <person name="Keller J."/>
            <person name="Huneau C."/>
            <person name="Blein T."/>
            <person name="Aime D."/>
            <person name="Laguerre M."/>
            <person name="Taylor J."/>
            <person name="Schubert V."/>
            <person name="Nelson M."/>
            <person name="Geu-Flores F."/>
            <person name="Crespi M."/>
            <person name="Gallardo-Guerrero K."/>
            <person name="Delaux P.-M."/>
            <person name="Salse J."/>
            <person name="Berges H."/>
            <person name="Guyot R."/>
            <person name="Gouzy J."/>
            <person name="Peret B."/>
        </authorList>
    </citation>
    <scope>NUCLEOTIDE SEQUENCE [LARGE SCALE GENOMIC DNA]</scope>
    <source>
        <strain evidence="2">cv. Amiga</strain>
    </source>
</reference>
<comment type="caution">
    <text evidence="1">The sequence shown here is derived from an EMBL/GenBank/DDBJ whole genome shotgun (WGS) entry which is preliminary data.</text>
</comment>